<proteinExistence type="predicted"/>
<protein>
    <submittedName>
        <fullName evidence="1">Uncharacterized protein</fullName>
    </submittedName>
</protein>
<dbReference type="EMBL" id="RCHS01003423">
    <property type="protein sequence ID" value="RMX42077.1"/>
    <property type="molecule type" value="Genomic_DNA"/>
</dbReference>
<organism evidence="1 2">
    <name type="scientific">Pocillopora damicornis</name>
    <name type="common">Cauliflower coral</name>
    <name type="synonym">Millepora damicornis</name>
    <dbReference type="NCBI Taxonomy" id="46731"/>
    <lineage>
        <taxon>Eukaryota</taxon>
        <taxon>Metazoa</taxon>
        <taxon>Cnidaria</taxon>
        <taxon>Anthozoa</taxon>
        <taxon>Hexacorallia</taxon>
        <taxon>Scleractinia</taxon>
        <taxon>Astrocoeniina</taxon>
        <taxon>Pocilloporidae</taxon>
        <taxon>Pocillopora</taxon>
    </lineage>
</organism>
<comment type="caution">
    <text evidence="1">The sequence shown here is derived from an EMBL/GenBank/DDBJ whole genome shotgun (WGS) entry which is preliminary data.</text>
</comment>
<accession>A0A3M6TKX4</accession>
<evidence type="ECO:0000313" key="1">
    <source>
        <dbReference type="EMBL" id="RMX42077.1"/>
    </source>
</evidence>
<evidence type="ECO:0000313" key="2">
    <source>
        <dbReference type="Proteomes" id="UP000275408"/>
    </source>
</evidence>
<gene>
    <name evidence="1" type="ORF">pdam_00001198</name>
</gene>
<name>A0A3M6TKX4_POCDA</name>
<dbReference type="AlphaFoldDB" id="A0A3M6TKX4"/>
<keyword evidence="2" id="KW-1185">Reference proteome</keyword>
<dbReference type="OrthoDB" id="4062651at2759"/>
<reference evidence="1 2" key="1">
    <citation type="journal article" date="2018" name="Sci. Rep.">
        <title>Comparative analysis of the Pocillopora damicornis genome highlights role of immune system in coral evolution.</title>
        <authorList>
            <person name="Cunning R."/>
            <person name="Bay R.A."/>
            <person name="Gillette P."/>
            <person name="Baker A.C."/>
            <person name="Traylor-Knowles N."/>
        </authorList>
    </citation>
    <scope>NUCLEOTIDE SEQUENCE [LARGE SCALE GENOMIC DNA]</scope>
    <source>
        <strain evidence="1">RSMAS</strain>
        <tissue evidence="1">Whole animal</tissue>
    </source>
</reference>
<dbReference type="Proteomes" id="UP000275408">
    <property type="component" value="Unassembled WGS sequence"/>
</dbReference>
<sequence>MYIQELLSDAINGAKDDILKEAGDFEYVFSALSIPSNGHVKEKAAVTCCQDQIKRMVVNKLQGEIKQTLTMIFRSRDLFLKSIGWIYKAICNPIDTLVKTISGEVPVGSKKWKTNTIKDMKRETVLGFAPSLAFLEMLAYGVMDRGLSEHSED</sequence>